<keyword evidence="3 7" id="KW-0808">Transferase</keyword>
<gene>
    <name evidence="7" type="ORF">LY28_02134</name>
</gene>
<dbReference type="InterPro" id="IPR010559">
    <property type="entry name" value="Sig_transdc_His_kin_internal"/>
</dbReference>
<comment type="catalytic activity">
    <reaction evidence="1">
        <text>ATP + protein L-histidine = ADP + protein N-phospho-L-histidine.</text>
        <dbReference type="EC" id="2.7.13.3"/>
    </reaction>
</comment>
<reference evidence="7 8" key="1">
    <citation type="submission" date="2018-06" db="EMBL/GenBank/DDBJ databases">
        <title>Genomic Encyclopedia of Type Strains, Phase I: the one thousand microbial genomes (KMG-I) project.</title>
        <authorList>
            <person name="Kyrpides N."/>
        </authorList>
    </citation>
    <scope>NUCLEOTIDE SEQUENCE [LARGE SCALE GENOMIC DNA]</scope>
    <source>
        <strain evidence="7 8">DSM 19573</strain>
    </source>
</reference>
<keyword evidence="3 7" id="KW-0418">Kinase</keyword>
<dbReference type="GO" id="GO:0016020">
    <property type="term" value="C:membrane"/>
    <property type="evidence" value="ECO:0007669"/>
    <property type="project" value="InterPro"/>
</dbReference>
<dbReference type="OrthoDB" id="9809348at2"/>
<feature type="transmembrane region" description="Helical" evidence="5">
    <location>
        <begin position="317"/>
        <end position="337"/>
    </location>
</feature>
<evidence type="ECO:0000256" key="5">
    <source>
        <dbReference type="SAM" id="Phobius"/>
    </source>
</evidence>
<dbReference type="SMART" id="SM00387">
    <property type="entry name" value="HATPase_c"/>
    <property type="match status" value="1"/>
</dbReference>
<feature type="transmembrane region" description="Helical" evidence="5">
    <location>
        <begin position="343"/>
        <end position="363"/>
    </location>
</feature>
<dbReference type="AlphaFoldDB" id="A0A318XJR1"/>
<keyword evidence="5" id="KW-1133">Transmembrane helix</keyword>
<dbReference type="InterPro" id="IPR036890">
    <property type="entry name" value="HATPase_C_sf"/>
</dbReference>
<feature type="transmembrane region" description="Helical" evidence="5">
    <location>
        <begin position="375"/>
        <end position="397"/>
    </location>
</feature>
<feature type="transmembrane region" description="Helical" evidence="5">
    <location>
        <begin position="403"/>
        <end position="421"/>
    </location>
</feature>
<accession>A0A318XJR1</accession>
<name>A0A318XJR1_9FIRM</name>
<dbReference type="InterPro" id="IPR003594">
    <property type="entry name" value="HATPase_dom"/>
</dbReference>
<evidence type="ECO:0000313" key="7">
    <source>
        <dbReference type="EMBL" id="PYG87464.1"/>
    </source>
</evidence>
<evidence type="ECO:0000256" key="1">
    <source>
        <dbReference type="ARBA" id="ARBA00000085"/>
    </source>
</evidence>
<organism evidence="7 8">
    <name type="scientific">Ruminiclostridium sufflavum DSM 19573</name>
    <dbReference type="NCBI Taxonomy" id="1121337"/>
    <lineage>
        <taxon>Bacteria</taxon>
        <taxon>Bacillati</taxon>
        <taxon>Bacillota</taxon>
        <taxon>Clostridia</taxon>
        <taxon>Eubacteriales</taxon>
        <taxon>Oscillospiraceae</taxon>
        <taxon>Ruminiclostridium</taxon>
    </lineage>
</organism>
<keyword evidence="4" id="KW-0902">Two-component regulatory system</keyword>
<feature type="transmembrane region" description="Helical" evidence="5">
    <location>
        <begin position="21"/>
        <end position="40"/>
    </location>
</feature>
<keyword evidence="8" id="KW-1185">Reference proteome</keyword>
<dbReference type="Pfam" id="PF02518">
    <property type="entry name" value="HATPase_c"/>
    <property type="match status" value="1"/>
</dbReference>
<dbReference type="InterPro" id="IPR005467">
    <property type="entry name" value="His_kinase_dom"/>
</dbReference>
<feature type="transmembrane region" description="Helical" evidence="5">
    <location>
        <begin position="227"/>
        <end position="246"/>
    </location>
</feature>
<evidence type="ECO:0000256" key="4">
    <source>
        <dbReference type="ARBA" id="ARBA00023012"/>
    </source>
</evidence>
<comment type="caution">
    <text evidence="7">The sequence shown here is derived from an EMBL/GenBank/DDBJ whole genome shotgun (WGS) entry which is preliminary data.</text>
</comment>
<evidence type="ECO:0000256" key="3">
    <source>
        <dbReference type="ARBA" id="ARBA00022777"/>
    </source>
</evidence>
<dbReference type="InterPro" id="IPR050640">
    <property type="entry name" value="Bact_2-comp_sensor_kinase"/>
</dbReference>
<dbReference type="PROSITE" id="PS50109">
    <property type="entry name" value="HIS_KIN"/>
    <property type="match status" value="1"/>
</dbReference>
<dbReference type="PANTHER" id="PTHR34220">
    <property type="entry name" value="SENSOR HISTIDINE KINASE YPDA"/>
    <property type="match status" value="1"/>
</dbReference>
<keyword evidence="5" id="KW-0472">Membrane</keyword>
<proteinExistence type="predicted"/>
<dbReference type="EC" id="2.7.13.3" evidence="2"/>
<protein>
    <recommendedName>
        <fullName evidence="2">histidine kinase</fullName>
        <ecNumber evidence="2">2.7.13.3</ecNumber>
    </recommendedName>
</protein>
<evidence type="ECO:0000313" key="8">
    <source>
        <dbReference type="Proteomes" id="UP000248132"/>
    </source>
</evidence>
<sequence>MFSESDKEYSFAGMGKRLVDIVIIAFVMFASAAVFLFFGYQNSEPEKQPQAVNGIIDLSAWDFKRYGPVKLDGQWELYWNKLLNPDRLGKGSPYGKPLFVQVPGLWKNIKTVDNIKNEGFATYRLLVRTGGIHESMAINIKFLISSCRIWIGDRVVYEAGHTGTNAGDFRGGFNPQIIDIQPDNKDFYVTVQISNYGYANGGFAANIELGDTIMLVSRKNIRSFGDMFLFGCIMIMALYHLTLFILRKKEIYTLYFGIMCLLISVRTLLMGEMLLYNFMPDIPLYFLLKVSGVIFPLILPCFVMFTHSFFPEDTPVWFVRVSQATGLLFTLITMVLQNDARHFFLFPFQVCSILVVILLLAILTKASYMRRDGALVFLIATAAITLIILNDIFNGYGILKTGYYIPLGQLLFIFVQSFMLFRKLVSQEELILKSELRMLQAQIKPHFLFNALNTIISVSRTSSEKAVELLLYLSDYLRCGFSFKNDEEFVDFETEMLHVKSYLEIEKARFSDKLKVIIDVGSDIACKVPACIIQPIVENAVLHGILPRKAGGTVKLSAKQRDNMLFISVEDDGVGMTEEKLNSILGEAQKSSGIGLKNVKNRIQKIYKRKIEIQSTEEKGTVVRITLPLGRRRAEGRESNTCR</sequence>
<dbReference type="RefSeq" id="WP_110462160.1">
    <property type="nucleotide sequence ID" value="NZ_QKMR01000011.1"/>
</dbReference>
<dbReference type="GO" id="GO:0000155">
    <property type="term" value="F:phosphorelay sensor kinase activity"/>
    <property type="evidence" value="ECO:0007669"/>
    <property type="project" value="InterPro"/>
</dbReference>
<dbReference type="Pfam" id="PF07695">
    <property type="entry name" value="7TMR-DISM_7TM"/>
    <property type="match status" value="1"/>
</dbReference>
<dbReference type="InterPro" id="IPR011623">
    <property type="entry name" value="7TMR_DISM_rcpt_extracell_dom1"/>
</dbReference>
<feature type="transmembrane region" description="Helical" evidence="5">
    <location>
        <begin position="282"/>
        <end position="305"/>
    </location>
</feature>
<dbReference type="Gene3D" id="3.30.565.10">
    <property type="entry name" value="Histidine kinase-like ATPase, C-terminal domain"/>
    <property type="match status" value="1"/>
</dbReference>
<dbReference type="Pfam" id="PF06580">
    <property type="entry name" value="His_kinase"/>
    <property type="match status" value="1"/>
</dbReference>
<evidence type="ECO:0000259" key="6">
    <source>
        <dbReference type="PROSITE" id="PS50109"/>
    </source>
</evidence>
<evidence type="ECO:0000256" key="2">
    <source>
        <dbReference type="ARBA" id="ARBA00012438"/>
    </source>
</evidence>
<dbReference type="SUPFAM" id="SSF55874">
    <property type="entry name" value="ATPase domain of HSP90 chaperone/DNA topoisomerase II/histidine kinase"/>
    <property type="match status" value="1"/>
</dbReference>
<dbReference type="InterPro" id="IPR004358">
    <property type="entry name" value="Sig_transdc_His_kin-like_C"/>
</dbReference>
<feature type="domain" description="Histidine kinase" evidence="6">
    <location>
        <begin position="532"/>
        <end position="631"/>
    </location>
</feature>
<dbReference type="EMBL" id="QKMR01000011">
    <property type="protein sequence ID" value="PYG87464.1"/>
    <property type="molecule type" value="Genomic_DNA"/>
</dbReference>
<dbReference type="PRINTS" id="PR00344">
    <property type="entry name" value="BCTRLSENSOR"/>
</dbReference>
<dbReference type="PANTHER" id="PTHR34220:SF7">
    <property type="entry name" value="SENSOR HISTIDINE KINASE YPDA"/>
    <property type="match status" value="1"/>
</dbReference>
<dbReference type="Proteomes" id="UP000248132">
    <property type="component" value="Unassembled WGS sequence"/>
</dbReference>
<feature type="transmembrane region" description="Helical" evidence="5">
    <location>
        <begin position="253"/>
        <end position="276"/>
    </location>
</feature>
<keyword evidence="5" id="KW-0812">Transmembrane</keyword>